<dbReference type="GO" id="GO:0005737">
    <property type="term" value="C:cytoplasm"/>
    <property type="evidence" value="ECO:0007669"/>
    <property type="project" value="TreeGrafter"/>
</dbReference>
<dbReference type="InterPro" id="IPR036869">
    <property type="entry name" value="J_dom_sf"/>
</dbReference>
<dbReference type="PANTHER" id="PTHR44029">
    <property type="entry name" value="DNAJ HOMOLOG SUBFAMILY C MEMBER 21"/>
    <property type="match status" value="1"/>
</dbReference>
<proteinExistence type="predicted"/>
<dbReference type="InterPro" id="IPR022755">
    <property type="entry name" value="Znf_C2H2_jaz"/>
</dbReference>
<evidence type="ECO:0000256" key="3">
    <source>
        <dbReference type="ARBA" id="ARBA00022833"/>
    </source>
</evidence>
<evidence type="ECO:0000256" key="4">
    <source>
        <dbReference type="PROSITE-ProRule" id="PRU00042"/>
    </source>
</evidence>
<dbReference type="AlphaFoldDB" id="A0A507DD41"/>
<keyword evidence="3" id="KW-0862">Zinc</keyword>
<dbReference type="PROSITE" id="PS50076">
    <property type="entry name" value="DNAJ_2"/>
    <property type="match status" value="1"/>
</dbReference>
<keyword evidence="5" id="KW-0175">Coiled coil</keyword>
<dbReference type="Gene3D" id="3.30.160.60">
    <property type="entry name" value="Classic Zinc Finger"/>
    <property type="match status" value="1"/>
</dbReference>
<dbReference type="InterPro" id="IPR036236">
    <property type="entry name" value="Znf_C2H2_sf"/>
</dbReference>
<accession>A0A507DD41</accession>
<dbReference type="PROSITE" id="PS00028">
    <property type="entry name" value="ZINC_FINGER_C2H2_1"/>
    <property type="match status" value="2"/>
</dbReference>
<dbReference type="GO" id="GO:0008270">
    <property type="term" value="F:zinc ion binding"/>
    <property type="evidence" value="ECO:0007669"/>
    <property type="project" value="UniProtKB-KW"/>
</dbReference>
<evidence type="ECO:0000259" key="7">
    <source>
        <dbReference type="PROSITE" id="PS50076"/>
    </source>
</evidence>
<dbReference type="SUPFAM" id="SSF46565">
    <property type="entry name" value="Chaperone J-domain"/>
    <property type="match status" value="1"/>
</dbReference>
<dbReference type="EMBL" id="QEAN01000087">
    <property type="protein sequence ID" value="TPX49167.1"/>
    <property type="molecule type" value="Genomic_DNA"/>
</dbReference>
<dbReference type="Pfam" id="PF00226">
    <property type="entry name" value="DnaJ"/>
    <property type="match status" value="1"/>
</dbReference>
<evidence type="ECO:0000256" key="1">
    <source>
        <dbReference type="ARBA" id="ARBA00022723"/>
    </source>
</evidence>
<feature type="compositionally biased region" description="Basic and acidic residues" evidence="6">
    <location>
        <begin position="527"/>
        <end position="536"/>
    </location>
</feature>
<dbReference type="InterPro" id="IPR013087">
    <property type="entry name" value="Znf_C2H2_type"/>
</dbReference>
<evidence type="ECO:0000259" key="8">
    <source>
        <dbReference type="PROSITE" id="PS50157"/>
    </source>
</evidence>
<feature type="compositionally biased region" description="Acidic residues" evidence="6">
    <location>
        <begin position="303"/>
        <end position="312"/>
    </location>
</feature>
<evidence type="ECO:0000256" key="6">
    <source>
        <dbReference type="SAM" id="MobiDB-lite"/>
    </source>
</evidence>
<evidence type="ECO:0000313" key="9">
    <source>
        <dbReference type="EMBL" id="TPX49167.1"/>
    </source>
</evidence>
<feature type="compositionally biased region" description="Basic residues" evidence="6">
    <location>
        <begin position="435"/>
        <end position="447"/>
    </location>
</feature>
<dbReference type="Gene3D" id="1.10.287.110">
    <property type="entry name" value="DnaJ domain"/>
    <property type="match status" value="1"/>
</dbReference>
<feature type="region of interest" description="Disordered" evidence="6">
    <location>
        <begin position="284"/>
        <end position="322"/>
    </location>
</feature>
<sequence length="664" mass="74785">MKTDYYELLDVDIGATTDDIKKAYKKKALQLHPDKNVGREAHTTELFAQVKEAYEVLADDHERAWYDSHKDHILRGDDTYPDHDDDFVPATAGTTTEHLMKYFSNAVYNNFDPVSPNSFYTVYHELFTRLEAEEINASRSDSEARTDNSYQFNDNIDFLGSNIIAFYKKWINFSTVKSFRWKDKWRLSEAPDRRVRRAMEAENKAERDKARKEFIETVRQLAEYVRKRDPRYKSHLEACRAAQMMRDKNAAKKRLDERQERLKEAMNYEVPDWAKAEVDVELDDDGNVRVMPRRDNDDVGGQGDDDSYDENDTNGNEPLGTLKQDAIHGLDEVDFYCVACDKEFKSASQLSNHEKSKKHQKMEWVLKKQMRKEATAAGDIDDRNELSDNDDDDVFVDAPDELADNDGCDEEDDVDSTSQKSELSALKPHQQPSKSKSKKAKKRQKRRSGAEADSQVPSSDETELVNDSANPLDKSNGRNNSNKSKKRREKKKTPQGILGEDDDDNDSTRIKARTREDVIVSDDDKDAGEIIERADGQEILGSLLPSKAFVGSNDNHHGQVSDDAQEVDDCPVTTVDDAAVSKSDDADSIPSTSTPTTKVKGVRAKRAAKAAATSTNQAVLVCGKCKTEFPTRNKLFDHIKSTGHALAPGGTGANAGGKKKGTRR</sequence>
<dbReference type="PANTHER" id="PTHR44029:SF1">
    <property type="entry name" value="DNAJ HOMOLOG SUBFAMILY C MEMBER 21"/>
    <property type="match status" value="1"/>
</dbReference>
<reference evidence="9 10" key="1">
    <citation type="journal article" date="2019" name="Sci. Rep.">
        <title>Comparative genomics of chytrid fungi reveal insights into the obligate biotrophic and pathogenic lifestyle of Synchytrium endobioticum.</title>
        <authorList>
            <person name="van de Vossenberg B.T.L.H."/>
            <person name="Warris S."/>
            <person name="Nguyen H.D.T."/>
            <person name="van Gent-Pelzer M.P.E."/>
            <person name="Joly D.L."/>
            <person name="van de Geest H.C."/>
            <person name="Bonants P.J.M."/>
            <person name="Smith D.S."/>
            <person name="Levesque C.A."/>
            <person name="van der Lee T.A.J."/>
        </authorList>
    </citation>
    <scope>NUCLEOTIDE SEQUENCE [LARGE SCALE GENOMIC DNA]</scope>
    <source>
        <strain evidence="9 10">MB42</strain>
    </source>
</reference>
<name>A0A507DD41_9FUNG</name>
<dbReference type="InterPro" id="IPR051964">
    <property type="entry name" value="Chaperone_stress_response"/>
</dbReference>
<dbReference type="InterPro" id="IPR054076">
    <property type="entry name" value="ZUO1-like_ZHD"/>
</dbReference>
<evidence type="ECO:0008006" key="11">
    <source>
        <dbReference type="Google" id="ProtNLM"/>
    </source>
</evidence>
<dbReference type="SMART" id="SM00355">
    <property type="entry name" value="ZnF_C2H2"/>
    <property type="match status" value="2"/>
</dbReference>
<keyword evidence="2 4" id="KW-0863">Zinc-finger</keyword>
<keyword evidence="10" id="KW-1185">Reference proteome</keyword>
<comment type="caution">
    <text evidence="9">The sequence shown here is derived from an EMBL/GenBank/DDBJ whole genome shotgun (WGS) entry which is preliminary data.</text>
</comment>
<feature type="compositionally biased region" description="Polar residues" evidence="6">
    <location>
        <begin position="455"/>
        <end position="469"/>
    </location>
</feature>
<dbReference type="PROSITE" id="PS00636">
    <property type="entry name" value="DNAJ_1"/>
    <property type="match status" value="1"/>
</dbReference>
<dbReference type="InterPro" id="IPR018253">
    <property type="entry name" value="DnaJ_domain_CS"/>
</dbReference>
<organism evidence="9 10">
    <name type="scientific">Synchytrium endobioticum</name>
    <dbReference type="NCBI Taxonomy" id="286115"/>
    <lineage>
        <taxon>Eukaryota</taxon>
        <taxon>Fungi</taxon>
        <taxon>Fungi incertae sedis</taxon>
        <taxon>Chytridiomycota</taxon>
        <taxon>Chytridiomycota incertae sedis</taxon>
        <taxon>Chytridiomycetes</taxon>
        <taxon>Synchytriales</taxon>
        <taxon>Synchytriaceae</taxon>
        <taxon>Synchytrium</taxon>
    </lineage>
</organism>
<dbReference type="Pfam" id="PF21884">
    <property type="entry name" value="ZUO1-like_ZHD"/>
    <property type="match status" value="1"/>
</dbReference>
<protein>
    <recommendedName>
        <fullName evidence="11">J domain-containing protein</fullName>
    </recommendedName>
</protein>
<dbReference type="CDD" id="cd06257">
    <property type="entry name" value="DnaJ"/>
    <property type="match status" value="1"/>
</dbReference>
<keyword evidence="1" id="KW-0479">Metal-binding</keyword>
<feature type="compositionally biased region" description="Acidic residues" evidence="6">
    <location>
        <begin position="387"/>
        <end position="415"/>
    </location>
</feature>
<evidence type="ECO:0000313" key="10">
    <source>
        <dbReference type="Proteomes" id="UP000317494"/>
    </source>
</evidence>
<feature type="compositionally biased region" description="Basic and acidic residues" evidence="6">
    <location>
        <begin position="369"/>
        <end position="386"/>
    </location>
</feature>
<dbReference type="PRINTS" id="PR00625">
    <property type="entry name" value="JDOMAIN"/>
</dbReference>
<dbReference type="Proteomes" id="UP000317494">
    <property type="component" value="Unassembled WGS sequence"/>
</dbReference>
<evidence type="ECO:0000256" key="5">
    <source>
        <dbReference type="SAM" id="Coils"/>
    </source>
</evidence>
<dbReference type="Pfam" id="PF12171">
    <property type="entry name" value="zf-C2H2_jaz"/>
    <property type="match status" value="1"/>
</dbReference>
<feature type="coiled-coil region" evidence="5">
    <location>
        <begin position="241"/>
        <end position="268"/>
    </location>
</feature>
<feature type="compositionally biased region" description="Basic residues" evidence="6">
    <location>
        <begin position="483"/>
        <end position="493"/>
    </location>
</feature>
<gene>
    <name evidence="9" type="ORF">SeMB42_g02719</name>
</gene>
<dbReference type="VEuPathDB" id="FungiDB:SeMB42_g02719"/>
<feature type="domain" description="J" evidence="7">
    <location>
        <begin position="4"/>
        <end position="70"/>
    </location>
</feature>
<feature type="domain" description="C2H2-type" evidence="8">
    <location>
        <begin position="335"/>
        <end position="359"/>
    </location>
</feature>
<dbReference type="SMART" id="SM00271">
    <property type="entry name" value="DnaJ"/>
    <property type="match status" value="1"/>
</dbReference>
<feature type="region of interest" description="Disordered" evidence="6">
    <location>
        <begin position="369"/>
        <end position="600"/>
    </location>
</feature>
<evidence type="ECO:0000256" key="2">
    <source>
        <dbReference type="ARBA" id="ARBA00022771"/>
    </source>
</evidence>
<dbReference type="SUPFAM" id="SSF57667">
    <property type="entry name" value="beta-beta-alpha zinc fingers"/>
    <property type="match status" value="1"/>
</dbReference>
<feature type="region of interest" description="Disordered" evidence="6">
    <location>
        <begin position="642"/>
        <end position="664"/>
    </location>
</feature>
<feature type="compositionally biased region" description="Basic and acidic residues" evidence="6">
    <location>
        <begin position="506"/>
        <end position="518"/>
    </location>
</feature>
<dbReference type="PROSITE" id="PS50157">
    <property type="entry name" value="ZINC_FINGER_C2H2_2"/>
    <property type="match status" value="1"/>
</dbReference>
<dbReference type="STRING" id="286115.A0A507DD41"/>
<dbReference type="InterPro" id="IPR001623">
    <property type="entry name" value="DnaJ_domain"/>
</dbReference>